<keyword evidence="3" id="KW-0472">Membrane</keyword>
<dbReference type="AlphaFoldDB" id="A0A7J6KV71"/>
<dbReference type="GO" id="GO:0005975">
    <property type="term" value="P:carbohydrate metabolic process"/>
    <property type="evidence" value="ECO:0007669"/>
    <property type="project" value="InterPro"/>
</dbReference>
<evidence type="ECO:0000256" key="1">
    <source>
        <dbReference type="ARBA" id="ARBA00022801"/>
    </source>
</evidence>
<reference evidence="5 6" key="1">
    <citation type="submission" date="2020-04" db="EMBL/GenBank/DDBJ databases">
        <title>Perkinsus chesapeaki whole genome sequence.</title>
        <authorList>
            <person name="Bogema D.R."/>
        </authorList>
    </citation>
    <scope>NUCLEOTIDE SEQUENCE [LARGE SCALE GENOMIC DNA]</scope>
    <source>
        <strain evidence="5">ATCC PRA-425</strain>
    </source>
</reference>
<keyword evidence="6" id="KW-1185">Reference proteome</keyword>
<protein>
    <submittedName>
        <fullName evidence="5">Uncharacterized protein</fullName>
    </submittedName>
</protein>
<dbReference type="GO" id="GO:0004563">
    <property type="term" value="F:beta-N-acetylhexosaminidase activity"/>
    <property type="evidence" value="ECO:0007669"/>
    <property type="project" value="InterPro"/>
</dbReference>
<feature type="coiled-coil region" evidence="2">
    <location>
        <begin position="75"/>
        <end position="102"/>
    </location>
</feature>
<dbReference type="SUPFAM" id="SSF55545">
    <property type="entry name" value="beta-N-acetylhexosaminidase-like domain"/>
    <property type="match status" value="1"/>
</dbReference>
<keyword evidence="3" id="KW-0812">Transmembrane</keyword>
<keyword evidence="1" id="KW-0378">Hydrolase</keyword>
<evidence type="ECO:0000256" key="2">
    <source>
        <dbReference type="SAM" id="Coils"/>
    </source>
</evidence>
<dbReference type="PANTHER" id="PTHR22600">
    <property type="entry name" value="BETA-HEXOSAMINIDASE"/>
    <property type="match status" value="1"/>
</dbReference>
<accession>A0A7J6KV71</accession>
<dbReference type="Proteomes" id="UP000591131">
    <property type="component" value="Unassembled WGS sequence"/>
</dbReference>
<comment type="caution">
    <text evidence="5">The sequence shown here is derived from an EMBL/GenBank/DDBJ whole genome shotgun (WGS) entry which is preliminary data.</text>
</comment>
<organism evidence="5 6">
    <name type="scientific">Perkinsus chesapeaki</name>
    <name type="common">Clam parasite</name>
    <name type="synonym">Perkinsus andrewsi</name>
    <dbReference type="NCBI Taxonomy" id="330153"/>
    <lineage>
        <taxon>Eukaryota</taxon>
        <taxon>Sar</taxon>
        <taxon>Alveolata</taxon>
        <taxon>Perkinsozoa</taxon>
        <taxon>Perkinsea</taxon>
        <taxon>Perkinsida</taxon>
        <taxon>Perkinsidae</taxon>
        <taxon>Perkinsus</taxon>
    </lineage>
</organism>
<feature type="non-terminal residue" evidence="5">
    <location>
        <position position="1"/>
    </location>
</feature>
<keyword evidence="2" id="KW-0175">Coiled coil</keyword>
<feature type="signal peptide" evidence="4">
    <location>
        <begin position="1"/>
        <end position="22"/>
    </location>
</feature>
<evidence type="ECO:0000256" key="3">
    <source>
        <dbReference type="SAM" id="Phobius"/>
    </source>
</evidence>
<keyword evidence="4" id="KW-0732">Signal</keyword>
<proteinExistence type="predicted"/>
<dbReference type="PRINTS" id="PR00738">
    <property type="entry name" value="GLHYDRLASE20"/>
</dbReference>
<dbReference type="PANTHER" id="PTHR22600:SF26">
    <property type="entry name" value="BETA-N-ACETYLHEXOSAMINIDASE"/>
    <property type="match status" value="1"/>
</dbReference>
<dbReference type="Gene3D" id="3.20.20.80">
    <property type="entry name" value="Glycosidases"/>
    <property type="match status" value="1"/>
</dbReference>
<dbReference type="EMBL" id="JAAPAO010001118">
    <property type="protein sequence ID" value="KAF4651108.1"/>
    <property type="molecule type" value="Genomic_DNA"/>
</dbReference>
<sequence>MLYTGMLVLVLSLASSFGEYQAEGVPESAVTKPTELGACRAQNEALNAQVSHLTKHLEAMSLTHADSLGAVHNELNQKIVTLNELESTMQDLEERVQACEVAEGGGRRKLLTDVNLEEVFDNMLSMVASTRILSATKNITAPLISATSNAVLAVLPETSERLSSGESYSDLLFRAVQEYLDAHVFGTRIVLPVGIIPRLMLAIFSITLLYVFIETLILVVFALIALLDPSAATSTARSSAEIREHNPQPDDQTMVVSEKLRLWPKPKRLSMGHPNASSITLSPSLVIDIDERPEFRAFRERLLYRTTSKGRDSEVVGTLQLTNIRIDFPESSFDARAIERLSEAYELSMDMCHDGESNHNVCCTITAESWVGAIRGMESLTQLINCHGDGHCHISGIGLPFSLNDWPSFEHRGVMVDVSRHFISLRALLRTVDA</sequence>
<feature type="chain" id="PRO_5029537216" evidence="4">
    <location>
        <begin position="23"/>
        <end position="434"/>
    </location>
</feature>
<dbReference type="InterPro" id="IPR029018">
    <property type="entry name" value="Hex-like_dom2"/>
</dbReference>
<feature type="transmembrane region" description="Helical" evidence="3">
    <location>
        <begin position="199"/>
        <end position="227"/>
    </location>
</feature>
<gene>
    <name evidence="5" type="ORF">FOL47_000640</name>
</gene>
<dbReference type="Gene3D" id="3.30.379.10">
    <property type="entry name" value="Chitobiase/beta-hexosaminidase domain 2-like"/>
    <property type="match status" value="1"/>
</dbReference>
<name>A0A7J6KV71_PERCH</name>
<dbReference type="InterPro" id="IPR025705">
    <property type="entry name" value="Beta_hexosaminidase_sua/sub"/>
</dbReference>
<dbReference type="OrthoDB" id="434322at2759"/>
<dbReference type="GO" id="GO:0030203">
    <property type="term" value="P:glycosaminoglycan metabolic process"/>
    <property type="evidence" value="ECO:0007669"/>
    <property type="project" value="TreeGrafter"/>
</dbReference>
<evidence type="ECO:0000256" key="4">
    <source>
        <dbReference type="SAM" id="SignalP"/>
    </source>
</evidence>
<keyword evidence="3" id="KW-1133">Transmembrane helix</keyword>
<dbReference type="GO" id="GO:0016020">
    <property type="term" value="C:membrane"/>
    <property type="evidence" value="ECO:0007669"/>
    <property type="project" value="TreeGrafter"/>
</dbReference>
<evidence type="ECO:0000313" key="5">
    <source>
        <dbReference type="EMBL" id="KAF4651108.1"/>
    </source>
</evidence>
<evidence type="ECO:0000313" key="6">
    <source>
        <dbReference type="Proteomes" id="UP000591131"/>
    </source>
</evidence>